<protein>
    <submittedName>
        <fullName evidence="9">Alanine--glyoxylate aminotransferase family protein</fullName>
    </submittedName>
</protein>
<dbReference type="GO" id="GO:0008483">
    <property type="term" value="F:transaminase activity"/>
    <property type="evidence" value="ECO:0007669"/>
    <property type="project" value="UniProtKB-KW"/>
</dbReference>
<dbReference type="PROSITE" id="PS00595">
    <property type="entry name" value="AA_TRANSFER_CLASS_5"/>
    <property type="match status" value="1"/>
</dbReference>
<evidence type="ECO:0000313" key="9">
    <source>
        <dbReference type="EMBL" id="MBD8047922.1"/>
    </source>
</evidence>
<comment type="similarity">
    <text evidence="2 6">Belongs to the class-V pyridoxal-phosphate-dependent aminotransferase family.</text>
</comment>
<dbReference type="InterPro" id="IPR024169">
    <property type="entry name" value="SP_NH2Trfase/AEP_transaminase"/>
</dbReference>
<evidence type="ECO:0000256" key="2">
    <source>
        <dbReference type="ARBA" id="ARBA00009236"/>
    </source>
</evidence>
<feature type="domain" description="Aminotransferase class V" evidence="8">
    <location>
        <begin position="30"/>
        <end position="325"/>
    </location>
</feature>
<dbReference type="InterPro" id="IPR015422">
    <property type="entry name" value="PyrdxlP-dep_Trfase_small"/>
</dbReference>
<evidence type="ECO:0000256" key="3">
    <source>
        <dbReference type="ARBA" id="ARBA00022576"/>
    </source>
</evidence>
<keyword evidence="3 9" id="KW-0032">Aminotransferase</keyword>
<dbReference type="PIRSF" id="PIRSF000524">
    <property type="entry name" value="SPT"/>
    <property type="match status" value="1"/>
</dbReference>
<dbReference type="SUPFAM" id="SSF53383">
    <property type="entry name" value="PLP-dependent transferases"/>
    <property type="match status" value="1"/>
</dbReference>
<dbReference type="Gene3D" id="3.40.640.10">
    <property type="entry name" value="Type I PLP-dependent aspartate aminotransferase-like (Major domain)"/>
    <property type="match status" value="1"/>
</dbReference>
<comment type="cofactor">
    <cofactor evidence="1 7">
        <name>pyridoxal 5'-phosphate</name>
        <dbReference type="ChEBI" id="CHEBI:597326"/>
    </cofactor>
</comment>
<dbReference type="Proteomes" id="UP000627166">
    <property type="component" value="Unassembled WGS sequence"/>
</dbReference>
<keyword evidence="4" id="KW-0808">Transferase</keyword>
<evidence type="ECO:0000313" key="10">
    <source>
        <dbReference type="Proteomes" id="UP000627166"/>
    </source>
</evidence>
<evidence type="ECO:0000256" key="1">
    <source>
        <dbReference type="ARBA" id="ARBA00001933"/>
    </source>
</evidence>
<evidence type="ECO:0000259" key="8">
    <source>
        <dbReference type="Pfam" id="PF00266"/>
    </source>
</evidence>
<comment type="caution">
    <text evidence="9">The sequence shown here is derived from an EMBL/GenBank/DDBJ whole genome shotgun (WGS) entry which is preliminary data.</text>
</comment>
<dbReference type="PANTHER" id="PTHR21152">
    <property type="entry name" value="AMINOTRANSFERASE CLASS V"/>
    <property type="match status" value="1"/>
</dbReference>
<dbReference type="RefSeq" id="WP_191740881.1">
    <property type="nucleotide sequence ID" value="NZ_JACSQB010000104.1"/>
</dbReference>
<dbReference type="InterPro" id="IPR015421">
    <property type="entry name" value="PyrdxlP-dep_Trfase_major"/>
</dbReference>
<keyword evidence="5" id="KW-0663">Pyridoxal phosphate</keyword>
<dbReference type="Gene3D" id="3.90.1150.10">
    <property type="entry name" value="Aspartate Aminotransferase, domain 1"/>
    <property type="match status" value="1"/>
</dbReference>
<gene>
    <name evidence="9" type="ORF">H9637_12865</name>
</gene>
<organism evidence="9 10">
    <name type="scientific">Clostridium faecium</name>
    <dbReference type="NCBI Taxonomy" id="2762223"/>
    <lineage>
        <taxon>Bacteria</taxon>
        <taxon>Bacillati</taxon>
        <taxon>Bacillota</taxon>
        <taxon>Clostridia</taxon>
        <taxon>Eubacteriales</taxon>
        <taxon>Clostridiaceae</taxon>
        <taxon>Clostridium</taxon>
    </lineage>
</organism>
<accession>A0ABR8YUV1</accession>
<evidence type="ECO:0000256" key="7">
    <source>
        <dbReference type="RuleBase" id="RU004504"/>
    </source>
</evidence>
<reference evidence="9 10" key="1">
    <citation type="submission" date="2020-08" db="EMBL/GenBank/DDBJ databases">
        <title>A Genomic Blueprint of the Chicken Gut Microbiome.</title>
        <authorList>
            <person name="Gilroy R."/>
            <person name="Ravi A."/>
            <person name="Getino M."/>
            <person name="Pursley I."/>
            <person name="Horton D.L."/>
            <person name="Alikhan N.-F."/>
            <person name="Baker D."/>
            <person name="Gharbi K."/>
            <person name="Hall N."/>
            <person name="Watson M."/>
            <person name="Adriaenssens E.M."/>
            <person name="Foster-Nyarko E."/>
            <person name="Jarju S."/>
            <person name="Secka A."/>
            <person name="Antonio M."/>
            <person name="Oren A."/>
            <person name="Chaudhuri R."/>
            <person name="La Ragione R.M."/>
            <person name="Hildebrand F."/>
            <person name="Pallen M.J."/>
        </authorList>
    </citation>
    <scope>NUCLEOTIDE SEQUENCE [LARGE SCALE GENOMIC DNA]</scope>
    <source>
        <strain evidence="9 10">N37</strain>
    </source>
</reference>
<dbReference type="PANTHER" id="PTHR21152:SF24">
    <property type="entry name" value="ALANINE--GLYOXYLATE AMINOTRANSFERASE 1"/>
    <property type="match status" value="1"/>
</dbReference>
<dbReference type="EMBL" id="JACSQB010000104">
    <property type="protein sequence ID" value="MBD8047922.1"/>
    <property type="molecule type" value="Genomic_DNA"/>
</dbReference>
<keyword evidence="10" id="KW-1185">Reference proteome</keyword>
<dbReference type="InterPro" id="IPR015424">
    <property type="entry name" value="PyrdxlP-dep_Trfase"/>
</dbReference>
<evidence type="ECO:0000256" key="6">
    <source>
        <dbReference type="RuleBase" id="RU004075"/>
    </source>
</evidence>
<sequence length="379" mass="42711">MNKPYVFTPGPTEVRENVRLARAMEATNPDLDINFYDFYKETCEKIGQVIGTNNDVYILSGEGILGLEAACASLTEPNDRVLILENGVFGEGFGDFVKMYGGEPVYYSVDRQEEIDVEALRKFLDNDNNFKYATVVHCDTPSGVINDVSKICPLLKEYGIITVVDSVAAMVGEPLKVDDWKIDIVLGGSQKVFSVPPGLTMLSISEDAYKTMENRKAPIIGFYCNLTIWKDYYEKKWFPYTMPISDIMGLRVAVDNVIEEGIDNVIKRHEKYANAVRNAVKEFGLKLFIRKGQSNTVTAVVLPEGIDADELVSHMYKKYNVLMSASFGFVKGKIIRIAHMGENAREERLVYVLNILEKALRDLGYNTEKSLVQCFNKYL</sequence>
<name>A0ABR8YUV1_9CLOT</name>
<evidence type="ECO:0000256" key="4">
    <source>
        <dbReference type="ARBA" id="ARBA00022679"/>
    </source>
</evidence>
<evidence type="ECO:0000256" key="5">
    <source>
        <dbReference type="ARBA" id="ARBA00022898"/>
    </source>
</evidence>
<dbReference type="InterPro" id="IPR020578">
    <property type="entry name" value="Aminotrans_V_PyrdxlP_BS"/>
</dbReference>
<proteinExistence type="inferred from homology"/>
<dbReference type="Pfam" id="PF00266">
    <property type="entry name" value="Aminotran_5"/>
    <property type="match status" value="1"/>
</dbReference>
<dbReference type="InterPro" id="IPR000192">
    <property type="entry name" value="Aminotrans_V_dom"/>
</dbReference>